<name>A0A226F1Z2_FOLCA</name>
<evidence type="ECO:0000256" key="1">
    <source>
        <dbReference type="SAM" id="Phobius"/>
    </source>
</evidence>
<proteinExistence type="predicted"/>
<evidence type="ECO:0000313" key="3">
    <source>
        <dbReference type="EMBL" id="OXA63792.1"/>
    </source>
</evidence>
<keyword evidence="4" id="KW-1185">Reference proteome</keyword>
<feature type="chain" id="PRO_5013234446" evidence="2">
    <location>
        <begin position="23"/>
        <end position="160"/>
    </location>
</feature>
<gene>
    <name evidence="3" type="ORF">Fcan01_02521</name>
</gene>
<keyword evidence="1" id="KW-0472">Membrane</keyword>
<feature type="transmembrane region" description="Helical" evidence="1">
    <location>
        <begin position="82"/>
        <end position="103"/>
    </location>
</feature>
<evidence type="ECO:0000256" key="2">
    <source>
        <dbReference type="SAM" id="SignalP"/>
    </source>
</evidence>
<accession>A0A226F1Z2</accession>
<dbReference type="AlphaFoldDB" id="A0A226F1Z2"/>
<evidence type="ECO:0000313" key="4">
    <source>
        <dbReference type="Proteomes" id="UP000198287"/>
    </source>
</evidence>
<organism evidence="3 4">
    <name type="scientific">Folsomia candida</name>
    <name type="common">Springtail</name>
    <dbReference type="NCBI Taxonomy" id="158441"/>
    <lineage>
        <taxon>Eukaryota</taxon>
        <taxon>Metazoa</taxon>
        <taxon>Ecdysozoa</taxon>
        <taxon>Arthropoda</taxon>
        <taxon>Hexapoda</taxon>
        <taxon>Collembola</taxon>
        <taxon>Entomobryomorpha</taxon>
        <taxon>Isotomoidea</taxon>
        <taxon>Isotomidae</taxon>
        <taxon>Proisotominae</taxon>
        <taxon>Folsomia</taxon>
    </lineage>
</organism>
<reference evidence="3 4" key="1">
    <citation type="submission" date="2015-12" db="EMBL/GenBank/DDBJ databases">
        <title>The genome of Folsomia candida.</title>
        <authorList>
            <person name="Faddeeva A."/>
            <person name="Derks M.F."/>
            <person name="Anvar Y."/>
            <person name="Smit S."/>
            <person name="Van Straalen N."/>
            <person name="Roelofs D."/>
        </authorList>
    </citation>
    <scope>NUCLEOTIDE SEQUENCE [LARGE SCALE GENOMIC DNA]</scope>
    <source>
        <strain evidence="3 4">VU population</strain>
        <tissue evidence="3">Whole body</tissue>
    </source>
</reference>
<keyword evidence="1" id="KW-1133">Transmembrane helix</keyword>
<comment type="caution">
    <text evidence="3">The sequence shown here is derived from an EMBL/GenBank/DDBJ whole genome shotgun (WGS) entry which is preliminary data.</text>
</comment>
<dbReference type="Proteomes" id="UP000198287">
    <property type="component" value="Unassembled WGS sequence"/>
</dbReference>
<keyword evidence="1" id="KW-0812">Transmembrane</keyword>
<feature type="signal peptide" evidence="2">
    <location>
        <begin position="1"/>
        <end position="22"/>
    </location>
</feature>
<dbReference type="EMBL" id="LNIX01000001">
    <property type="protein sequence ID" value="OXA63792.1"/>
    <property type="molecule type" value="Genomic_DNA"/>
</dbReference>
<protein>
    <submittedName>
        <fullName evidence="3">Uncharacterized protein</fullName>
    </submittedName>
</protein>
<keyword evidence="2" id="KW-0732">Signal</keyword>
<sequence length="160" mass="18415">MICKYFNPVLLIIAVTISQVFCDTRELYQPQPPQNLREIPTGSAIDNYYEPRPSNTGALATPRTFLWYPFEFLTLESLIPPAFTFLGVIVGLCGFFQLSNWFLELVSQINQSKKTETEGKKTLEVEETNEIEARRKRMLAAEETGRILRTIEEAEKKFND</sequence>